<dbReference type="GO" id="GO:0098552">
    <property type="term" value="C:side of membrane"/>
    <property type="evidence" value="ECO:0007669"/>
    <property type="project" value="UniProtKB-KW"/>
</dbReference>
<dbReference type="InterPro" id="IPR052337">
    <property type="entry name" value="SAT4-like"/>
</dbReference>
<feature type="signal peptide" evidence="16">
    <location>
        <begin position="1"/>
        <end position="21"/>
    </location>
</feature>
<evidence type="ECO:0000256" key="11">
    <source>
        <dbReference type="ARBA" id="ARBA00023157"/>
    </source>
</evidence>
<evidence type="ECO:0000313" key="19">
    <source>
        <dbReference type="Proteomes" id="UP000078237"/>
    </source>
</evidence>
<keyword evidence="6" id="KW-0325">Glycoprotein</keyword>
<dbReference type="GO" id="GO:0046872">
    <property type="term" value="F:metal ion binding"/>
    <property type="evidence" value="ECO:0007669"/>
    <property type="project" value="UniProtKB-UniRule"/>
</dbReference>
<keyword evidence="14" id="KW-0408">Iron</keyword>
<keyword evidence="12" id="KW-0449">Lipoprotein</keyword>
<evidence type="ECO:0000256" key="2">
    <source>
        <dbReference type="ARBA" id="ARBA00004589"/>
    </source>
</evidence>
<dbReference type="Pfam" id="PF05730">
    <property type="entry name" value="CFEM"/>
    <property type="match status" value="1"/>
</dbReference>
<feature type="chain" id="PRO_5008043966" description="CFEM domain-containing protein" evidence="16">
    <location>
        <begin position="22"/>
        <end position="418"/>
    </location>
</feature>
<feature type="disulfide bond" evidence="14">
    <location>
        <begin position="50"/>
        <end position="83"/>
    </location>
</feature>
<evidence type="ECO:0000256" key="14">
    <source>
        <dbReference type="PROSITE-ProRule" id="PRU01356"/>
    </source>
</evidence>
<accession>A0A175WEU3</accession>
<keyword evidence="10 15" id="KW-0472">Membrane</keyword>
<evidence type="ECO:0000256" key="12">
    <source>
        <dbReference type="ARBA" id="ARBA00023288"/>
    </source>
</evidence>
<dbReference type="PANTHER" id="PTHR33048">
    <property type="entry name" value="PTH11-LIKE INTEGRAL MEMBRANE PROTEIN (AFU_ORTHOLOGUE AFUA_5G11245)"/>
    <property type="match status" value="1"/>
</dbReference>
<gene>
    <name evidence="18" type="ORF">MMYC01_200934</name>
</gene>
<dbReference type="OrthoDB" id="2496787at2759"/>
<sequence length="418" mass="45651">MRSAVWALTLAIASLAAHSWAQAMPACASECLGTHLGQSECSPTDFECICTDQTLMANVEVCALQTCTIFEGLAAKNATATLCKEPVRDKSLVAPIATAITGGLALAFVILRIYESAVRSGFQWADLCAVLAMLSSIPMDVGEFFMMAHGFGKDIWTLTPDEITEVVKYTWITQVSYIPAIILTKVAVLCFFTHVFPDRKFRFFCIGTIVHCLLFMVTTVIAAVLACIPVEYAWSSWTGSGEGVCFNNNDFWWAHSAINIATDLWILALPIPQLLTLQLGRKKKVYLILMFSVGIVITVISIVRFSGLVTYSTSSNPTYNNVDVATYSVIECNISIVCCCMPSLLAFLRHVLPTIFGSTNDPEGDKAGSYNVARSPFPSNAIQKSVTHTVSYMPRAGDSDVVELMDVEMAKQGQCSQW</sequence>
<dbReference type="Pfam" id="PF20684">
    <property type="entry name" value="Fung_rhodopsin"/>
    <property type="match status" value="1"/>
</dbReference>
<comment type="similarity">
    <text evidence="13">Belongs to the SAT4 family.</text>
</comment>
<feature type="transmembrane region" description="Helical" evidence="15">
    <location>
        <begin position="252"/>
        <end position="273"/>
    </location>
</feature>
<evidence type="ECO:0000256" key="1">
    <source>
        <dbReference type="ARBA" id="ARBA00004141"/>
    </source>
</evidence>
<evidence type="ECO:0000256" key="4">
    <source>
        <dbReference type="ARBA" id="ARBA00010031"/>
    </source>
</evidence>
<keyword evidence="6" id="KW-0336">GPI-anchor</keyword>
<comment type="subcellular location">
    <subcellularLocation>
        <location evidence="2">Membrane</location>
        <topology evidence="2">Lipid-anchor</topology>
        <topology evidence="2">GPI-anchor</topology>
    </subcellularLocation>
    <subcellularLocation>
        <location evidence="1">Membrane</location>
        <topology evidence="1">Multi-pass membrane protein</topology>
    </subcellularLocation>
    <subcellularLocation>
        <location evidence="3">Secreted</location>
    </subcellularLocation>
</comment>
<evidence type="ECO:0000256" key="13">
    <source>
        <dbReference type="ARBA" id="ARBA00038359"/>
    </source>
</evidence>
<reference evidence="18 19" key="1">
    <citation type="journal article" date="2016" name="Genome Announc.">
        <title>Genome Sequence of Madurella mycetomatis mm55, Isolated from a Human Mycetoma Case in Sudan.</title>
        <authorList>
            <person name="Smit S."/>
            <person name="Derks M.F."/>
            <person name="Bervoets S."/>
            <person name="Fahal A."/>
            <person name="van Leeuwen W."/>
            <person name="van Belkum A."/>
            <person name="van de Sande W.W."/>
        </authorList>
    </citation>
    <scope>NUCLEOTIDE SEQUENCE [LARGE SCALE GENOMIC DNA]</scope>
    <source>
        <strain evidence="19">mm55</strain>
    </source>
</reference>
<proteinExistence type="inferred from homology"/>
<evidence type="ECO:0000256" key="5">
    <source>
        <dbReference type="ARBA" id="ARBA00022525"/>
    </source>
</evidence>
<dbReference type="PROSITE" id="PS52012">
    <property type="entry name" value="CFEM"/>
    <property type="match status" value="1"/>
</dbReference>
<dbReference type="EMBL" id="LCTW02000022">
    <property type="protein sequence ID" value="KXX82061.1"/>
    <property type="molecule type" value="Genomic_DNA"/>
</dbReference>
<evidence type="ECO:0000256" key="7">
    <source>
        <dbReference type="ARBA" id="ARBA00022692"/>
    </source>
</evidence>
<feature type="transmembrane region" description="Helical" evidence="15">
    <location>
        <begin position="203"/>
        <end position="232"/>
    </location>
</feature>
<feature type="disulfide bond" evidence="14">
    <location>
        <begin position="41"/>
        <end position="48"/>
    </location>
</feature>
<evidence type="ECO:0000256" key="15">
    <source>
        <dbReference type="SAM" id="Phobius"/>
    </source>
</evidence>
<protein>
    <recommendedName>
        <fullName evidence="17">CFEM domain-containing protein</fullName>
    </recommendedName>
</protein>
<feature type="disulfide bond" evidence="14">
    <location>
        <begin position="31"/>
        <end position="62"/>
    </location>
</feature>
<evidence type="ECO:0000256" key="9">
    <source>
        <dbReference type="ARBA" id="ARBA00022989"/>
    </source>
</evidence>
<keyword evidence="11 14" id="KW-1015">Disulfide bond</keyword>
<evidence type="ECO:0000256" key="10">
    <source>
        <dbReference type="ARBA" id="ARBA00023136"/>
    </source>
</evidence>
<dbReference type="GO" id="GO:0005576">
    <property type="term" value="C:extracellular region"/>
    <property type="evidence" value="ECO:0007669"/>
    <property type="project" value="UniProtKB-SubCell"/>
</dbReference>
<keyword evidence="14" id="KW-0479">Metal-binding</keyword>
<feature type="transmembrane region" description="Helical" evidence="15">
    <location>
        <begin position="285"/>
        <end position="305"/>
    </location>
</feature>
<keyword evidence="14" id="KW-0349">Heme</keyword>
<feature type="transmembrane region" description="Helical" evidence="15">
    <location>
        <begin position="177"/>
        <end position="196"/>
    </location>
</feature>
<dbReference type="AlphaFoldDB" id="A0A175WEU3"/>
<evidence type="ECO:0000256" key="16">
    <source>
        <dbReference type="SAM" id="SignalP"/>
    </source>
</evidence>
<feature type="binding site" description="axial binding residue" evidence="14">
    <location>
        <position position="45"/>
    </location>
    <ligand>
        <name>heme</name>
        <dbReference type="ChEBI" id="CHEBI:30413"/>
    </ligand>
    <ligandPart>
        <name>Fe</name>
        <dbReference type="ChEBI" id="CHEBI:18248"/>
    </ligandPart>
</feature>
<keyword evidence="7 15" id="KW-0812">Transmembrane</keyword>
<feature type="disulfide bond" evidence="14">
    <location>
        <begin position="27"/>
        <end position="67"/>
    </location>
</feature>
<keyword evidence="19" id="KW-1185">Reference proteome</keyword>
<keyword evidence="9 15" id="KW-1133">Transmembrane helix</keyword>
<evidence type="ECO:0000256" key="6">
    <source>
        <dbReference type="ARBA" id="ARBA00022622"/>
    </source>
</evidence>
<dbReference type="VEuPathDB" id="FungiDB:MMYC01_200934"/>
<dbReference type="InterPro" id="IPR008427">
    <property type="entry name" value="Extracellular_membr_CFEM_dom"/>
</dbReference>
<dbReference type="InterPro" id="IPR049326">
    <property type="entry name" value="Rhodopsin_dom_fungi"/>
</dbReference>
<keyword evidence="5" id="KW-0964">Secreted</keyword>
<feature type="transmembrane region" description="Helical" evidence="15">
    <location>
        <begin position="325"/>
        <end position="348"/>
    </location>
</feature>
<dbReference type="Proteomes" id="UP000078237">
    <property type="component" value="Unassembled WGS sequence"/>
</dbReference>
<evidence type="ECO:0000313" key="18">
    <source>
        <dbReference type="EMBL" id="KXX82061.1"/>
    </source>
</evidence>
<evidence type="ECO:0000256" key="3">
    <source>
        <dbReference type="ARBA" id="ARBA00004613"/>
    </source>
</evidence>
<comment type="caution">
    <text evidence="18">The sequence shown here is derived from an EMBL/GenBank/DDBJ whole genome shotgun (WGS) entry which is preliminary data.</text>
</comment>
<name>A0A175WEU3_9PEZI</name>
<evidence type="ECO:0000256" key="8">
    <source>
        <dbReference type="ARBA" id="ARBA00022729"/>
    </source>
</evidence>
<feature type="transmembrane region" description="Helical" evidence="15">
    <location>
        <begin position="121"/>
        <end position="139"/>
    </location>
</feature>
<dbReference type="PANTHER" id="PTHR33048:SF143">
    <property type="entry name" value="EXTRACELLULAR MEMBRANE PROTEIN CFEM DOMAIN-CONTAINING PROTEIN-RELATED"/>
    <property type="match status" value="1"/>
</dbReference>
<comment type="similarity">
    <text evidence="4">Belongs to the RBT5 family.</text>
</comment>
<evidence type="ECO:0000259" key="17">
    <source>
        <dbReference type="PROSITE" id="PS52012"/>
    </source>
</evidence>
<feature type="transmembrane region" description="Helical" evidence="15">
    <location>
        <begin position="92"/>
        <end position="114"/>
    </location>
</feature>
<feature type="domain" description="CFEM" evidence="17">
    <location>
        <begin position="1"/>
        <end position="107"/>
    </location>
</feature>
<organism evidence="18 19">
    <name type="scientific">Madurella mycetomatis</name>
    <dbReference type="NCBI Taxonomy" id="100816"/>
    <lineage>
        <taxon>Eukaryota</taxon>
        <taxon>Fungi</taxon>
        <taxon>Dikarya</taxon>
        <taxon>Ascomycota</taxon>
        <taxon>Pezizomycotina</taxon>
        <taxon>Sordariomycetes</taxon>
        <taxon>Sordariomycetidae</taxon>
        <taxon>Sordariales</taxon>
        <taxon>Sordariales incertae sedis</taxon>
        <taxon>Madurella</taxon>
    </lineage>
</organism>
<keyword evidence="8 16" id="KW-0732">Signal</keyword>